<dbReference type="EC" id="4.2.99.18" evidence="8"/>
<evidence type="ECO:0000256" key="4">
    <source>
        <dbReference type="ARBA" id="ARBA00023239"/>
    </source>
</evidence>
<evidence type="ECO:0000256" key="5">
    <source>
        <dbReference type="ARBA" id="ARBA00023268"/>
    </source>
</evidence>
<keyword evidence="6" id="KW-0326">Glycosidase</keyword>
<feature type="non-terminal residue" evidence="8">
    <location>
        <position position="1"/>
    </location>
</feature>
<dbReference type="EMBL" id="AUZX01002216">
    <property type="protein sequence ID" value="EQD77335.1"/>
    <property type="molecule type" value="Genomic_DNA"/>
</dbReference>
<organism evidence="8">
    <name type="scientific">mine drainage metagenome</name>
    <dbReference type="NCBI Taxonomy" id="410659"/>
    <lineage>
        <taxon>unclassified sequences</taxon>
        <taxon>metagenomes</taxon>
        <taxon>ecological metagenomes</taxon>
    </lineage>
</organism>
<dbReference type="Gene3D" id="1.10.1670.10">
    <property type="entry name" value="Helix-hairpin-Helix base-excision DNA repair enzymes (C-terminal)"/>
    <property type="match status" value="1"/>
</dbReference>
<sequence>KVKAHSRLEEVLPLVKTHMNSDISVIIKDKAAQFSNFKNSLPEELFSELCFCVLAANTSAELGLKTQNLVGPKNFIFMDEVSLRDLLKSVHYRFYNVRSKFIAENRWIADDLPSILKTADTWELREYLVENLKGIGYKEASHFLRNVGIFDFAILDKHILRILSNGADTPKITSPSKYYELEQTIMQKSVEIGLSPGILDLYLWYIATGKIIK</sequence>
<dbReference type="SMART" id="SM00478">
    <property type="entry name" value="ENDO3c"/>
    <property type="match status" value="1"/>
</dbReference>
<dbReference type="NCBIfam" id="NF002305">
    <property type="entry name" value="PRK01229.1"/>
    <property type="match status" value="1"/>
</dbReference>
<proteinExistence type="inferred from homology"/>
<feature type="domain" description="HhH-GPD" evidence="7">
    <location>
        <begin position="54"/>
        <end position="208"/>
    </location>
</feature>
<dbReference type="Pfam" id="PF22175">
    <property type="entry name" value="Ogg-HhH"/>
    <property type="match status" value="1"/>
</dbReference>
<dbReference type="GO" id="GO:0016799">
    <property type="term" value="F:hydrolase activity, hydrolyzing N-glycosyl compounds"/>
    <property type="evidence" value="ECO:0007669"/>
    <property type="project" value="InterPro"/>
</dbReference>
<dbReference type="GO" id="GO:0006284">
    <property type="term" value="P:base-excision repair"/>
    <property type="evidence" value="ECO:0007669"/>
    <property type="project" value="InterPro"/>
</dbReference>
<keyword evidence="2" id="KW-0378">Hydrolase</keyword>
<evidence type="ECO:0000313" key="8">
    <source>
        <dbReference type="EMBL" id="EQD77335.1"/>
    </source>
</evidence>
<reference evidence="8" key="2">
    <citation type="journal article" date="2014" name="ISME J.">
        <title>Microbial stratification in low pH oxic and suboxic macroscopic growths along an acid mine drainage.</title>
        <authorList>
            <person name="Mendez-Garcia C."/>
            <person name="Mesa V."/>
            <person name="Sprenger R.R."/>
            <person name="Richter M."/>
            <person name="Diez M.S."/>
            <person name="Solano J."/>
            <person name="Bargiela R."/>
            <person name="Golyshina O.V."/>
            <person name="Manteca A."/>
            <person name="Ramos J.L."/>
            <person name="Gallego J.R."/>
            <person name="Llorente I."/>
            <person name="Martins Dos Santos V.A."/>
            <person name="Jensen O.N."/>
            <person name="Pelaez A.I."/>
            <person name="Sanchez J."/>
            <person name="Ferrer M."/>
        </authorList>
    </citation>
    <scope>NUCLEOTIDE SEQUENCE</scope>
</reference>
<evidence type="ECO:0000259" key="7">
    <source>
        <dbReference type="SMART" id="SM00478"/>
    </source>
</evidence>
<gene>
    <name evidence="8" type="ORF">B1A_03013</name>
</gene>
<accession>T1D4T9</accession>
<evidence type="ECO:0000256" key="1">
    <source>
        <dbReference type="ARBA" id="ARBA00022763"/>
    </source>
</evidence>
<dbReference type="Gene3D" id="1.10.340.30">
    <property type="entry name" value="Hypothetical protein, domain 2"/>
    <property type="match status" value="1"/>
</dbReference>
<comment type="caution">
    <text evidence="8">The sequence shown here is derived from an EMBL/GenBank/DDBJ whole genome shotgun (WGS) entry which is preliminary data.</text>
</comment>
<keyword evidence="1" id="KW-0227">DNA damage</keyword>
<keyword evidence="5" id="KW-0511">Multifunctional enzyme</keyword>
<dbReference type="InterPro" id="IPR023170">
    <property type="entry name" value="HhH_base_excis_C"/>
</dbReference>
<dbReference type="HAMAP" id="MF_00241">
    <property type="entry name" value="Ogg"/>
    <property type="match status" value="1"/>
</dbReference>
<dbReference type="InterPro" id="IPR012092">
    <property type="entry name" value="DNA_glyclase/AP_lyase_Ogg"/>
</dbReference>
<dbReference type="SUPFAM" id="SSF48150">
    <property type="entry name" value="DNA-glycosylase"/>
    <property type="match status" value="1"/>
</dbReference>
<keyword evidence="4 8" id="KW-0456">Lyase</keyword>
<keyword evidence="3" id="KW-0234">DNA repair</keyword>
<dbReference type="InterPro" id="IPR011257">
    <property type="entry name" value="DNA_glycosylase"/>
</dbReference>
<dbReference type="CDD" id="cd00056">
    <property type="entry name" value="ENDO3c"/>
    <property type="match status" value="1"/>
</dbReference>
<name>T1D4T9_9ZZZZ</name>
<evidence type="ECO:0000256" key="3">
    <source>
        <dbReference type="ARBA" id="ARBA00023204"/>
    </source>
</evidence>
<protein>
    <submittedName>
        <fullName evidence="8">8-oxoguanine DNA glycosylase/DNA lyase, thermostable</fullName>
        <ecNumber evidence="8">4.2.99.18</ecNumber>
    </submittedName>
</protein>
<evidence type="ECO:0000256" key="6">
    <source>
        <dbReference type="ARBA" id="ARBA00023295"/>
    </source>
</evidence>
<dbReference type="PIRSF" id="PIRSF005954">
    <property type="entry name" value="Thrmst_ogg"/>
    <property type="match status" value="1"/>
</dbReference>
<reference evidence="8" key="1">
    <citation type="submission" date="2013-08" db="EMBL/GenBank/DDBJ databases">
        <authorList>
            <person name="Mendez C."/>
            <person name="Richter M."/>
            <person name="Ferrer M."/>
            <person name="Sanchez J."/>
        </authorList>
    </citation>
    <scope>NUCLEOTIDE SEQUENCE</scope>
</reference>
<dbReference type="InterPro" id="IPR003265">
    <property type="entry name" value="HhH-GPD_domain"/>
</dbReference>
<evidence type="ECO:0000256" key="2">
    <source>
        <dbReference type="ARBA" id="ARBA00022801"/>
    </source>
</evidence>
<dbReference type="GO" id="GO:0140078">
    <property type="term" value="F:class I DNA-(apurinic or apyrimidinic site) endonuclease activity"/>
    <property type="evidence" value="ECO:0007669"/>
    <property type="project" value="UniProtKB-EC"/>
</dbReference>
<dbReference type="AlphaFoldDB" id="T1D4T9"/>